<dbReference type="GO" id="GO:0005737">
    <property type="term" value="C:cytoplasm"/>
    <property type="evidence" value="ECO:0007669"/>
    <property type="project" value="TreeGrafter"/>
</dbReference>
<dbReference type="KEGG" id="naci:NUH88_02725"/>
<dbReference type="InterPro" id="IPR036188">
    <property type="entry name" value="FAD/NAD-bd_sf"/>
</dbReference>
<evidence type="ECO:0000256" key="1">
    <source>
        <dbReference type="ARBA" id="ARBA00001974"/>
    </source>
</evidence>
<dbReference type="PANTHER" id="PTHR43557">
    <property type="entry name" value="APOPTOSIS-INDUCING FACTOR 1"/>
    <property type="match status" value="1"/>
</dbReference>
<proteinExistence type="predicted"/>
<dbReference type="SUPFAM" id="SSF51905">
    <property type="entry name" value="FAD/NAD(P)-binding domain"/>
    <property type="match status" value="1"/>
</dbReference>
<evidence type="ECO:0000256" key="3">
    <source>
        <dbReference type="ARBA" id="ARBA00022827"/>
    </source>
</evidence>
<gene>
    <name evidence="7" type="ORF">NUH88_02725</name>
</gene>
<sequence>MTDKGIVIVGASHGGVQLAASLREKGYEGPLTMLTSEPDLPYQKPPLSKGYIKEPDPKPTVLRPEKFYTDRDIDLRLGTEATAIDKVAGSFTLADGSSIPCSRIALAVGSRPRRIPVPNIDAPGVLELRTYADSQAIKAAFDASSSVLVIGGGFIGLEIAATAALLGKSVTVLEAEARLMARAVSPAVSAYFLAYLSGLGADIRLNARVAGIRVSGGKASGADLADGSSIEADCVISGTGVVPCTELAEAAGLEIENGISVGETMLSSIPEIAAIGDCASYVHWQLGRRVRLESVQNAVDQAKTAAAALLGEAAPYHEVPWFWSDQGEAKLQIAGLSDGSEEGVLRGDPESGSFSAFLFADGKLRCVESVNKAGDHALARRLIAAAVPLTPEQAADPDCDLRALVKQARR</sequence>
<evidence type="ECO:0000259" key="5">
    <source>
        <dbReference type="Pfam" id="PF07992"/>
    </source>
</evidence>
<dbReference type="SUPFAM" id="SSF55424">
    <property type="entry name" value="FAD/NAD-linked reductases, dimerisation (C-terminal) domain"/>
    <property type="match status" value="1"/>
</dbReference>
<keyword evidence="3" id="KW-0274">FAD</keyword>
<organism evidence="7 8">
    <name type="scientific">Nisaea acidiphila</name>
    <dbReference type="NCBI Taxonomy" id="1862145"/>
    <lineage>
        <taxon>Bacteria</taxon>
        <taxon>Pseudomonadati</taxon>
        <taxon>Pseudomonadota</taxon>
        <taxon>Alphaproteobacteria</taxon>
        <taxon>Rhodospirillales</taxon>
        <taxon>Thalassobaculaceae</taxon>
        <taxon>Nisaea</taxon>
    </lineage>
</organism>
<dbReference type="EMBL" id="CP102480">
    <property type="protein sequence ID" value="UUX50615.1"/>
    <property type="molecule type" value="Genomic_DNA"/>
</dbReference>
<evidence type="ECO:0000259" key="6">
    <source>
        <dbReference type="Pfam" id="PF14759"/>
    </source>
</evidence>
<name>A0A9J7ATJ1_9PROT</name>
<feature type="domain" description="Reductase C-terminal" evidence="6">
    <location>
        <begin position="321"/>
        <end position="404"/>
    </location>
</feature>
<dbReference type="PRINTS" id="PR00411">
    <property type="entry name" value="PNDRDTASEI"/>
</dbReference>
<feature type="domain" description="FAD/NAD(P)-binding" evidence="5">
    <location>
        <begin position="6"/>
        <end position="302"/>
    </location>
</feature>
<dbReference type="AlphaFoldDB" id="A0A9J7ATJ1"/>
<protein>
    <submittedName>
        <fullName evidence="7">FAD-dependent oxidoreductase</fullName>
    </submittedName>
</protein>
<accession>A0A9J7ATJ1</accession>
<dbReference type="Pfam" id="PF07992">
    <property type="entry name" value="Pyr_redox_2"/>
    <property type="match status" value="1"/>
</dbReference>
<keyword evidence="2" id="KW-0285">Flavoprotein</keyword>
<evidence type="ECO:0000313" key="8">
    <source>
        <dbReference type="Proteomes" id="UP001060336"/>
    </source>
</evidence>
<dbReference type="Proteomes" id="UP001060336">
    <property type="component" value="Chromosome"/>
</dbReference>
<dbReference type="InterPro" id="IPR028202">
    <property type="entry name" value="Reductase_C"/>
</dbReference>
<evidence type="ECO:0000313" key="7">
    <source>
        <dbReference type="EMBL" id="UUX50615.1"/>
    </source>
</evidence>
<dbReference type="Gene3D" id="3.50.50.60">
    <property type="entry name" value="FAD/NAD(P)-binding domain"/>
    <property type="match status" value="2"/>
</dbReference>
<evidence type="ECO:0000256" key="4">
    <source>
        <dbReference type="ARBA" id="ARBA00023002"/>
    </source>
</evidence>
<evidence type="ECO:0000256" key="2">
    <source>
        <dbReference type="ARBA" id="ARBA00022630"/>
    </source>
</evidence>
<reference evidence="7" key="1">
    <citation type="submission" date="2022-08" db="EMBL/GenBank/DDBJ databases">
        <title>Nisaea acidiphila sp. nov., isolated from a marine algal debris and emended description of the genus Nisaea Urios et al. 2008.</title>
        <authorList>
            <person name="Kwon K."/>
        </authorList>
    </citation>
    <scope>NUCLEOTIDE SEQUENCE</scope>
    <source>
        <strain evidence="7">MEBiC11861</strain>
    </source>
</reference>
<dbReference type="InterPro" id="IPR050446">
    <property type="entry name" value="FAD-oxidoreductase/Apoptosis"/>
</dbReference>
<dbReference type="RefSeq" id="WP_257769811.1">
    <property type="nucleotide sequence ID" value="NZ_CP102480.1"/>
</dbReference>
<dbReference type="Gene3D" id="3.30.390.30">
    <property type="match status" value="1"/>
</dbReference>
<dbReference type="InterPro" id="IPR016156">
    <property type="entry name" value="FAD/NAD-linked_Rdtase_dimer_sf"/>
</dbReference>
<dbReference type="PANTHER" id="PTHR43557:SF2">
    <property type="entry name" value="RIESKE DOMAIN-CONTAINING PROTEIN-RELATED"/>
    <property type="match status" value="1"/>
</dbReference>
<dbReference type="Pfam" id="PF14759">
    <property type="entry name" value="Reductase_C"/>
    <property type="match status" value="1"/>
</dbReference>
<comment type="cofactor">
    <cofactor evidence="1">
        <name>FAD</name>
        <dbReference type="ChEBI" id="CHEBI:57692"/>
    </cofactor>
</comment>
<keyword evidence="4" id="KW-0560">Oxidoreductase</keyword>
<dbReference type="InterPro" id="IPR023753">
    <property type="entry name" value="FAD/NAD-binding_dom"/>
</dbReference>
<keyword evidence="8" id="KW-1185">Reference proteome</keyword>
<dbReference type="PRINTS" id="PR00368">
    <property type="entry name" value="FADPNR"/>
</dbReference>
<dbReference type="GO" id="GO:0016651">
    <property type="term" value="F:oxidoreductase activity, acting on NAD(P)H"/>
    <property type="evidence" value="ECO:0007669"/>
    <property type="project" value="TreeGrafter"/>
</dbReference>